<dbReference type="GeneID" id="8625327"/>
<dbReference type="PANTHER" id="PTHR14499">
    <property type="entry name" value="POTASSIUM CHANNEL TETRAMERIZATION DOMAIN-CONTAINING"/>
    <property type="match status" value="1"/>
</dbReference>
<protein>
    <recommendedName>
        <fullName evidence="2">Potassium channel tetramerisation-type BTB domain-containing protein</fullName>
    </recommendedName>
</protein>
<dbReference type="InterPro" id="IPR011333">
    <property type="entry name" value="SKP1/BTB/POZ_sf"/>
</dbReference>
<evidence type="ECO:0000313" key="3">
    <source>
        <dbReference type="EMBL" id="EAL64471.1"/>
    </source>
</evidence>
<dbReference type="SMR" id="Q54ML5"/>
<evidence type="ECO:0000259" key="2">
    <source>
        <dbReference type="Pfam" id="PF02214"/>
    </source>
</evidence>
<accession>Q54ML5</accession>
<sequence>MSNKINNLFIELSKELIKEKEELEKGKEELEKDKCKFMSMSKRIEQINESEPITLYIGSGGNNKYITRVSVLKRFPDSFFGVMFSGRHPLKEFNNKPRSYFIDRDGDYFNFILNYLRGDKILIPKDNFILKKLIIDCKFYMLPELEEKFKQEYLKINSNYHYNNNNNNGNNSNININSIFNKK</sequence>
<dbReference type="EMBL" id="AAFI02000082">
    <property type="protein sequence ID" value="EAL64471.1"/>
    <property type="molecule type" value="Genomic_DNA"/>
</dbReference>
<dbReference type="RefSeq" id="XP_637975.1">
    <property type="nucleotide sequence ID" value="XM_632883.1"/>
</dbReference>
<dbReference type="dictyBase" id="DDB_G0285873"/>
<gene>
    <name evidence="3" type="ORF">DDB_G0285873</name>
</gene>
<organism evidence="3 4">
    <name type="scientific">Dictyostelium discoideum</name>
    <name type="common">Social amoeba</name>
    <dbReference type="NCBI Taxonomy" id="44689"/>
    <lineage>
        <taxon>Eukaryota</taxon>
        <taxon>Amoebozoa</taxon>
        <taxon>Evosea</taxon>
        <taxon>Eumycetozoa</taxon>
        <taxon>Dictyostelia</taxon>
        <taxon>Dictyosteliales</taxon>
        <taxon>Dictyosteliaceae</taxon>
        <taxon>Dictyostelium</taxon>
    </lineage>
</organism>
<comment type="caution">
    <text evidence="3">The sequence shown here is derived from an EMBL/GenBank/DDBJ whole genome shotgun (WGS) entry which is preliminary data.</text>
</comment>
<dbReference type="Proteomes" id="UP000002195">
    <property type="component" value="Unassembled WGS sequence"/>
</dbReference>
<dbReference type="HOGENOM" id="CLU_1477699_0_0_1"/>
<dbReference type="AlphaFoldDB" id="Q54ML5"/>
<proteinExistence type="predicted"/>
<dbReference type="SUPFAM" id="SSF54695">
    <property type="entry name" value="POZ domain"/>
    <property type="match status" value="1"/>
</dbReference>
<keyword evidence="1" id="KW-0175">Coiled coil</keyword>
<dbReference type="Pfam" id="PF02214">
    <property type="entry name" value="BTB_2"/>
    <property type="match status" value="1"/>
</dbReference>
<dbReference type="Gene3D" id="3.30.710.10">
    <property type="entry name" value="Potassium Channel Kv1.1, Chain A"/>
    <property type="match status" value="1"/>
</dbReference>
<keyword evidence="4" id="KW-1185">Reference proteome</keyword>
<dbReference type="PANTHER" id="PTHR14499:SF136">
    <property type="entry name" value="GH08630P"/>
    <property type="match status" value="1"/>
</dbReference>
<dbReference type="InterPro" id="IPR003131">
    <property type="entry name" value="T1-type_BTB"/>
</dbReference>
<dbReference type="VEuPathDB" id="AmoebaDB:DDB_G0285873"/>
<dbReference type="KEGG" id="ddi:DDB_G0285873"/>
<evidence type="ECO:0000256" key="1">
    <source>
        <dbReference type="SAM" id="Coils"/>
    </source>
</evidence>
<dbReference type="InParanoid" id="Q54ML5"/>
<dbReference type="eggNOG" id="KOG2723">
    <property type="taxonomic scope" value="Eukaryota"/>
</dbReference>
<dbReference type="STRING" id="44689.Q54ML5"/>
<reference evidence="3 4" key="1">
    <citation type="journal article" date="2005" name="Nature">
        <title>The genome of the social amoeba Dictyostelium discoideum.</title>
        <authorList>
            <consortium name="The Dictyostelium discoideum Sequencing Consortium"/>
            <person name="Eichinger L."/>
            <person name="Pachebat J.A."/>
            <person name="Glockner G."/>
            <person name="Rajandream M.A."/>
            <person name="Sucgang R."/>
            <person name="Berriman M."/>
            <person name="Song J."/>
            <person name="Olsen R."/>
            <person name="Szafranski K."/>
            <person name="Xu Q."/>
            <person name="Tunggal B."/>
            <person name="Kummerfeld S."/>
            <person name="Madera M."/>
            <person name="Konfortov B.A."/>
            <person name="Rivero F."/>
            <person name="Bankier A.T."/>
            <person name="Lehmann R."/>
            <person name="Hamlin N."/>
            <person name="Davies R."/>
            <person name="Gaudet P."/>
            <person name="Fey P."/>
            <person name="Pilcher K."/>
            <person name="Chen G."/>
            <person name="Saunders D."/>
            <person name="Sodergren E."/>
            <person name="Davis P."/>
            <person name="Kerhornou A."/>
            <person name="Nie X."/>
            <person name="Hall N."/>
            <person name="Anjard C."/>
            <person name="Hemphill L."/>
            <person name="Bason N."/>
            <person name="Farbrother P."/>
            <person name="Desany B."/>
            <person name="Just E."/>
            <person name="Morio T."/>
            <person name="Rost R."/>
            <person name="Churcher C."/>
            <person name="Cooper J."/>
            <person name="Haydock S."/>
            <person name="van Driessche N."/>
            <person name="Cronin A."/>
            <person name="Goodhead I."/>
            <person name="Muzny D."/>
            <person name="Mourier T."/>
            <person name="Pain A."/>
            <person name="Lu M."/>
            <person name="Harper D."/>
            <person name="Lindsay R."/>
            <person name="Hauser H."/>
            <person name="James K."/>
            <person name="Quiles M."/>
            <person name="Madan Babu M."/>
            <person name="Saito T."/>
            <person name="Buchrieser C."/>
            <person name="Wardroper A."/>
            <person name="Felder M."/>
            <person name="Thangavelu M."/>
            <person name="Johnson D."/>
            <person name="Knights A."/>
            <person name="Loulseged H."/>
            <person name="Mungall K."/>
            <person name="Oliver K."/>
            <person name="Price C."/>
            <person name="Quail M.A."/>
            <person name="Urushihara H."/>
            <person name="Hernandez J."/>
            <person name="Rabbinowitsch E."/>
            <person name="Steffen D."/>
            <person name="Sanders M."/>
            <person name="Ma J."/>
            <person name="Kohara Y."/>
            <person name="Sharp S."/>
            <person name="Simmonds M."/>
            <person name="Spiegler S."/>
            <person name="Tivey A."/>
            <person name="Sugano S."/>
            <person name="White B."/>
            <person name="Walker D."/>
            <person name="Woodward J."/>
            <person name="Winckler T."/>
            <person name="Tanaka Y."/>
            <person name="Shaulsky G."/>
            <person name="Schleicher M."/>
            <person name="Weinstock G."/>
            <person name="Rosenthal A."/>
            <person name="Cox E.C."/>
            <person name="Chisholm R.L."/>
            <person name="Gibbs R."/>
            <person name="Loomis W.F."/>
            <person name="Platzer M."/>
            <person name="Kay R.R."/>
            <person name="Williams J."/>
            <person name="Dear P.H."/>
            <person name="Noegel A.A."/>
            <person name="Barrell B."/>
            <person name="Kuspa A."/>
        </authorList>
    </citation>
    <scope>NUCLEOTIDE SEQUENCE [LARGE SCALE GENOMIC DNA]</scope>
    <source>
        <strain evidence="3 4">AX4</strain>
    </source>
</reference>
<dbReference type="GO" id="GO:0051260">
    <property type="term" value="P:protein homooligomerization"/>
    <property type="evidence" value="ECO:0007669"/>
    <property type="project" value="InterPro"/>
</dbReference>
<feature type="coiled-coil region" evidence="1">
    <location>
        <begin position="9"/>
        <end position="36"/>
    </location>
</feature>
<evidence type="ECO:0000313" key="4">
    <source>
        <dbReference type="Proteomes" id="UP000002195"/>
    </source>
</evidence>
<dbReference type="PhylomeDB" id="Q54ML5"/>
<dbReference type="PaxDb" id="44689-DDB0186723"/>
<feature type="domain" description="Potassium channel tetramerisation-type BTB" evidence="2">
    <location>
        <begin position="64"/>
        <end position="145"/>
    </location>
</feature>
<name>Q54ML5_DICDI</name>